<gene>
    <name evidence="12" type="ORF">FC72_GL001225</name>
</gene>
<comment type="catalytic activity">
    <reaction evidence="9 10">
        <text>L-threonyl-[protein] + FAD = FMN-L-threonyl-[protein] + AMP + H(+)</text>
        <dbReference type="Rhea" id="RHEA:36847"/>
        <dbReference type="Rhea" id="RHEA-COMP:11060"/>
        <dbReference type="Rhea" id="RHEA-COMP:11061"/>
        <dbReference type="ChEBI" id="CHEBI:15378"/>
        <dbReference type="ChEBI" id="CHEBI:30013"/>
        <dbReference type="ChEBI" id="CHEBI:57692"/>
        <dbReference type="ChEBI" id="CHEBI:74257"/>
        <dbReference type="ChEBI" id="CHEBI:456215"/>
        <dbReference type="EC" id="2.7.1.180"/>
    </reaction>
</comment>
<dbReference type="InterPro" id="IPR003374">
    <property type="entry name" value="ApbE-like_sf"/>
</dbReference>
<keyword evidence="5 10" id="KW-0479">Metal-binding</keyword>
<evidence type="ECO:0000313" key="12">
    <source>
        <dbReference type="EMBL" id="KRK63681.1"/>
    </source>
</evidence>
<evidence type="ECO:0000256" key="8">
    <source>
        <dbReference type="ARBA" id="ARBA00031306"/>
    </source>
</evidence>
<dbReference type="InterPro" id="IPR024932">
    <property type="entry name" value="ApbE"/>
</dbReference>
<evidence type="ECO:0000256" key="4">
    <source>
        <dbReference type="ARBA" id="ARBA00022679"/>
    </source>
</evidence>
<evidence type="ECO:0000313" key="13">
    <source>
        <dbReference type="Proteomes" id="UP000050929"/>
    </source>
</evidence>
<keyword evidence="7 10" id="KW-0460">Magnesium</keyword>
<keyword evidence="6 10" id="KW-0274">FAD</keyword>
<dbReference type="RefSeq" id="WP_057767207.1">
    <property type="nucleotide sequence ID" value="NZ_AZDG01000025.1"/>
</dbReference>
<dbReference type="PATRIC" id="fig|1423811.3.peg.1245"/>
<dbReference type="PIRSF" id="PIRSF006268">
    <property type="entry name" value="ApbE"/>
    <property type="match status" value="1"/>
</dbReference>
<dbReference type="Gene3D" id="3.10.520.10">
    <property type="entry name" value="ApbE-like domains"/>
    <property type="match status" value="1"/>
</dbReference>
<evidence type="ECO:0000256" key="6">
    <source>
        <dbReference type="ARBA" id="ARBA00022827"/>
    </source>
</evidence>
<dbReference type="Proteomes" id="UP000050929">
    <property type="component" value="Unassembled WGS sequence"/>
</dbReference>
<dbReference type="PANTHER" id="PTHR30040:SF2">
    <property type="entry name" value="FAD:PROTEIN FMN TRANSFERASE"/>
    <property type="match status" value="1"/>
</dbReference>
<comment type="cofactor">
    <cofactor evidence="11">
        <name>Mg(2+)</name>
        <dbReference type="ChEBI" id="CHEBI:18420"/>
    </cofactor>
    <cofactor evidence="11">
        <name>Mn(2+)</name>
        <dbReference type="ChEBI" id="CHEBI:29035"/>
    </cofactor>
    <text evidence="11">Magnesium. Can also use manganese.</text>
</comment>
<dbReference type="AlphaFoldDB" id="A0A0R1J5G0"/>
<evidence type="ECO:0000256" key="1">
    <source>
        <dbReference type="ARBA" id="ARBA00011955"/>
    </source>
</evidence>
<dbReference type="GO" id="GO:0046872">
    <property type="term" value="F:metal ion binding"/>
    <property type="evidence" value="ECO:0007669"/>
    <property type="project" value="UniProtKB-UniRule"/>
</dbReference>
<dbReference type="PANTHER" id="PTHR30040">
    <property type="entry name" value="THIAMINE BIOSYNTHESIS LIPOPROTEIN APBE"/>
    <property type="match status" value="1"/>
</dbReference>
<evidence type="ECO:0000256" key="3">
    <source>
        <dbReference type="ARBA" id="ARBA00022630"/>
    </source>
</evidence>
<organism evidence="12 13">
    <name type="scientific">Companilactobacillus tucceti DSM 20183</name>
    <dbReference type="NCBI Taxonomy" id="1423811"/>
    <lineage>
        <taxon>Bacteria</taxon>
        <taxon>Bacillati</taxon>
        <taxon>Bacillota</taxon>
        <taxon>Bacilli</taxon>
        <taxon>Lactobacillales</taxon>
        <taxon>Lactobacillaceae</taxon>
        <taxon>Companilactobacillus</taxon>
    </lineage>
</organism>
<feature type="binding site" evidence="11">
    <location>
        <position position="152"/>
    </location>
    <ligand>
        <name>Mg(2+)</name>
        <dbReference type="ChEBI" id="CHEBI:18420"/>
    </ligand>
</feature>
<evidence type="ECO:0000256" key="9">
    <source>
        <dbReference type="ARBA" id="ARBA00048540"/>
    </source>
</evidence>
<dbReference type="EC" id="2.7.1.180" evidence="1 10"/>
<comment type="caution">
    <text evidence="12">The sequence shown here is derived from an EMBL/GenBank/DDBJ whole genome shotgun (WGS) entry which is preliminary data.</text>
</comment>
<keyword evidence="13" id="KW-1185">Reference proteome</keyword>
<accession>A0A0R1J5G0</accession>
<dbReference type="SUPFAM" id="SSF143631">
    <property type="entry name" value="ApbE-like"/>
    <property type="match status" value="1"/>
</dbReference>
<evidence type="ECO:0000256" key="11">
    <source>
        <dbReference type="PIRSR" id="PIRSR006268-2"/>
    </source>
</evidence>
<keyword evidence="4 10" id="KW-0808">Transferase</keyword>
<dbReference type="OrthoDB" id="9778595at2"/>
<name>A0A0R1J5G0_9LACO</name>
<dbReference type="Pfam" id="PF02424">
    <property type="entry name" value="ApbE"/>
    <property type="match status" value="1"/>
</dbReference>
<dbReference type="STRING" id="1423811.FC72_GL001225"/>
<sequence length="307" mass="34359">MINNLSYKKNQKSIYALGTEINLTTFGTRDDLAIDRAVDLIESFENLFTVNRTHSEVMDINYAAGKNPVQVSPATYFLIKKAVKYSREQFGFNVSIGPLVKLWKIGFDGANKPKNEDIKAKIKLIDPIQIQLDDRNLTVFLKHPGMELDLGGIAKGYIADRIRDLWRAFGIKNGIIDLGGNLLFVGDSVHDDKKWIIGIQSPINNRGISLGNVKMPACSAVTTGIYERFLEIDGKKYHHIIDPRTGYPLQTDLASVTVFTRDSIIGEIEAKRLFFSGNTKVKLTNELYGAVFVYQDGSYKSIGTKMI</sequence>
<proteinExistence type="inferred from homology"/>
<evidence type="ECO:0000256" key="7">
    <source>
        <dbReference type="ARBA" id="ARBA00022842"/>
    </source>
</evidence>
<protein>
    <recommendedName>
        <fullName evidence="2 10">FAD:protein FMN transferase</fullName>
        <ecNumber evidence="1 10">2.7.1.180</ecNumber>
    </recommendedName>
    <alternativeName>
        <fullName evidence="8 10">Flavin transferase</fullName>
    </alternativeName>
</protein>
<comment type="similarity">
    <text evidence="10">Belongs to the ApbE family.</text>
</comment>
<reference evidence="12 13" key="1">
    <citation type="journal article" date="2015" name="Genome Announc.">
        <title>Expanding the biotechnology potential of lactobacilli through comparative genomics of 213 strains and associated genera.</title>
        <authorList>
            <person name="Sun Z."/>
            <person name="Harris H.M."/>
            <person name="McCann A."/>
            <person name="Guo C."/>
            <person name="Argimon S."/>
            <person name="Zhang W."/>
            <person name="Yang X."/>
            <person name="Jeffery I.B."/>
            <person name="Cooney J.C."/>
            <person name="Kagawa T.F."/>
            <person name="Liu W."/>
            <person name="Song Y."/>
            <person name="Salvetti E."/>
            <person name="Wrobel A."/>
            <person name="Rasinkangas P."/>
            <person name="Parkhill J."/>
            <person name="Rea M.C."/>
            <person name="O'Sullivan O."/>
            <person name="Ritari J."/>
            <person name="Douillard F.P."/>
            <person name="Paul Ross R."/>
            <person name="Yang R."/>
            <person name="Briner A.E."/>
            <person name="Felis G.E."/>
            <person name="de Vos W.M."/>
            <person name="Barrangou R."/>
            <person name="Klaenhammer T.R."/>
            <person name="Caufield P.W."/>
            <person name="Cui Y."/>
            <person name="Zhang H."/>
            <person name="O'Toole P.W."/>
        </authorList>
    </citation>
    <scope>NUCLEOTIDE SEQUENCE [LARGE SCALE GENOMIC DNA]</scope>
    <source>
        <strain evidence="12 13">DSM 20183</strain>
    </source>
</reference>
<keyword evidence="3 10" id="KW-0285">Flavoprotein</keyword>
<evidence type="ECO:0000256" key="5">
    <source>
        <dbReference type="ARBA" id="ARBA00022723"/>
    </source>
</evidence>
<evidence type="ECO:0000256" key="2">
    <source>
        <dbReference type="ARBA" id="ARBA00016337"/>
    </source>
</evidence>
<evidence type="ECO:0000256" key="10">
    <source>
        <dbReference type="PIRNR" id="PIRNR006268"/>
    </source>
</evidence>
<keyword evidence="12" id="KW-0449">Lipoprotein</keyword>
<dbReference type="EMBL" id="AZDG01000025">
    <property type="protein sequence ID" value="KRK63681.1"/>
    <property type="molecule type" value="Genomic_DNA"/>
</dbReference>
<dbReference type="GO" id="GO:0016740">
    <property type="term" value="F:transferase activity"/>
    <property type="evidence" value="ECO:0007669"/>
    <property type="project" value="UniProtKB-UniRule"/>
</dbReference>